<dbReference type="GO" id="GO:0006412">
    <property type="term" value="P:translation"/>
    <property type="evidence" value="ECO:0007669"/>
    <property type="project" value="InterPro"/>
</dbReference>
<evidence type="ECO:0000313" key="4">
    <source>
        <dbReference type="EMBL" id="MBE5728419.1"/>
    </source>
</evidence>
<dbReference type="GO" id="GO:0005840">
    <property type="term" value="C:ribosome"/>
    <property type="evidence" value="ECO:0007669"/>
    <property type="project" value="UniProtKB-KW"/>
</dbReference>
<dbReference type="Pfam" id="PF01015">
    <property type="entry name" value="Ribosomal_S3Ae"/>
    <property type="match status" value="1"/>
</dbReference>
<evidence type="ECO:0000256" key="3">
    <source>
        <dbReference type="SAM" id="MobiDB-lite"/>
    </source>
</evidence>
<name>A0A8T3UVP0_9ARCH</name>
<dbReference type="AlphaFoldDB" id="A0A8T3UVP0"/>
<dbReference type="SMART" id="SM01397">
    <property type="entry name" value="Ribosomal_S3Ae"/>
    <property type="match status" value="1"/>
</dbReference>
<gene>
    <name evidence="4" type="ORF">IHE51_00995</name>
</gene>
<evidence type="ECO:0000256" key="1">
    <source>
        <dbReference type="ARBA" id="ARBA00022980"/>
    </source>
</evidence>
<feature type="compositionally biased region" description="Low complexity" evidence="3">
    <location>
        <begin position="187"/>
        <end position="199"/>
    </location>
</feature>
<organism evidence="4 5">
    <name type="scientific">Candidatus Acidifodinimicrobium mancum</name>
    <dbReference type="NCBI Taxonomy" id="2898728"/>
    <lineage>
        <taxon>Archaea</taxon>
        <taxon>Candidatus Parvarchaeota</taxon>
        <taxon>Candidatus Acidifodinimicrobiaceae</taxon>
        <taxon>Candidatus Acidifodinimicrobium</taxon>
    </lineage>
</organism>
<dbReference type="GO" id="GO:0003735">
    <property type="term" value="F:structural constituent of ribosome"/>
    <property type="evidence" value="ECO:0007669"/>
    <property type="project" value="InterPro"/>
</dbReference>
<reference evidence="4 5" key="1">
    <citation type="submission" date="2020-09" db="EMBL/GenBank/DDBJ databases">
        <title>Genomic characterization of a novel Parvarchaeota family in acid mine drainage sediments.</title>
        <authorList>
            <person name="Luo Z.-H."/>
        </authorList>
    </citation>
    <scope>NUCLEOTIDE SEQUENCE [LARGE SCALE GENOMIC DNA]</scope>
    <source>
        <strain evidence="4">MAS1_bins.189</strain>
    </source>
</reference>
<keyword evidence="2" id="KW-0687">Ribonucleoprotein</keyword>
<evidence type="ECO:0008006" key="6">
    <source>
        <dbReference type="Google" id="ProtNLM"/>
    </source>
</evidence>
<keyword evidence="1" id="KW-0689">Ribosomal protein</keyword>
<protein>
    <recommendedName>
        <fullName evidence="6">30S ribosomal protein S3Ae</fullName>
    </recommendedName>
</protein>
<comment type="caution">
    <text evidence="4">The sequence shown here is derived from an EMBL/GenBank/DDBJ whole genome shotgun (WGS) entry which is preliminary data.</text>
</comment>
<sequence>MKINYSWYKVVYPEMNDFFIGEVYGSNDSVIGKTVKISASNIKDVKQRFGYKLQFRITGVRDQNICVADIDSIMMMREWIGRLVRHNIRKMDVVVPISVEGKPFKIKYICIISKTNRRYSKLILDQIAKLTEEKVKGYKLKDLVMEILNGKLQIEIQKKLNKVYPIRNFEVRMFERVSTSKPASAQEGEVSQEAAGSESAAEKAESKPAQEVSQS</sequence>
<accession>A0A8T3UVP0</accession>
<evidence type="ECO:0000313" key="5">
    <source>
        <dbReference type="Proteomes" id="UP000718571"/>
    </source>
</evidence>
<proteinExistence type="predicted"/>
<evidence type="ECO:0000256" key="2">
    <source>
        <dbReference type="ARBA" id="ARBA00023274"/>
    </source>
</evidence>
<dbReference type="InterPro" id="IPR001593">
    <property type="entry name" value="Ribosomal_eS1"/>
</dbReference>
<feature type="region of interest" description="Disordered" evidence="3">
    <location>
        <begin position="179"/>
        <end position="215"/>
    </location>
</feature>
<dbReference type="Proteomes" id="UP000718571">
    <property type="component" value="Unassembled WGS sequence"/>
</dbReference>
<dbReference type="EMBL" id="JADFAR010000011">
    <property type="protein sequence ID" value="MBE5728419.1"/>
    <property type="molecule type" value="Genomic_DNA"/>
</dbReference>
<dbReference type="GO" id="GO:1990904">
    <property type="term" value="C:ribonucleoprotein complex"/>
    <property type="evidence" value="ECO:0007669"/>
    <property type="project" value="UniProtKB-KW"/>
</dbReference>